<evidence type="ECO:0000313" key="7">
    <source>
        <dbReference type="EMBL" id="GAF94985.1"/>
    </source>
</evidence>
<feature type="transmembrane region" description="Helical" evidence="6">
    <location>
        <begin position="145"/>
        <end position="161"/>
    </location>
</feature>
<gene>
    <name evidence="7" type="ORF">S01H1_23135</name>
</gene>
<proteinExistence type="predicted"/>
<evidence type="ECO:0000256" key="2">
    <source>
        <dbReference type="ARBA" id="ARBA00022475"/>
    </source>
</evidence>
<dbReference type="AlphaFoldDB" id="X0V2Y4"/>
<dbReference type="PANTHER" id="PTHR30482:SF10">
    <property type="entry name" value="HIGH-AFFINITY BRANCHED-CHAIN AMINO ACID TRANSPORT PROTEIN BRAE"/>
    <property type="match status" value="1"/>
</dbReference>
<feature type="transmembrane region" description="Helical" evidence="6">
    <location>
        <begin position="104"/>
        <end position="133"/>
    </location>
</feature>
<dbReference type="InterPro" id="IPR043428">
    <property type="entry name" value="LivM-like"/>
</dbReference>
<reference evidence="7" key="1">
    <citation type="journal article" date="2014" name="Front. Microbiol.">
        <title>High frequency of phylogenetically diverse reductive dehalogenase-homologous genes in deep subseafloor sedimentary metagenomes.</title>
        <authorList>
            <person name="Kawai M."/>
            <person name="Futagami T."/>
            <person name="Toyoda A."/>
            <person name="Takaki Y."/>
            <person name="Nishi S."/>
            <person name="Hori S."/>
            <person name="Arai W."/>
            <person name="Tsubouchi T."/>
            <person name="Morono Y."/>
            <person name="Uchiyama I."/>
            <person name="Ito T."/>
            <person name="Fujiyama A."/>
            <person name="Inagaki F."/>
            <person name="Takami H."/>
        </authorList>
    </citation>
    <scope>NUCLEOTIDE SEQUENCE</scope>
    <source>
        <strain evidence="7">Expedition CK06-06</strain>
    </source>
</reference>
<comment type="caution">
    <text evidence="7">The sequence shown here is derived from an EMBL/GenBank/DDBJ whole genome shotgun (WGS) entry which is preliminary data.</text>
</comment>
<feature type="non-terminal residue" evidence="7">
    <location>
        <position position="162"/>
    </location>
</feature>
<name>X0V2Y4_9ZZZZ</name>
<feature type="transmembrane region" description="Helical" evidence="6">
    <location>
        <begin position="69"/>
        <end position="92"/>
    </location>
</feature>
<accession>X0V2Y4</accession>
<evidence type="ECO:0000256" key="4">
    <source>
        <dbReference type="ARBA" id="ARBA00022989"/>
    </source>
</evidence>
<evidence type="ECO:0000256" key="6">
    <source>
        <dbReference type="SAM" id="Phobius"/>
    </source>
</evidence>
<sequence length="162" mass="17851">EFALPPLYIGGYIFSRMELLPWYYAGLGITFVILFTTYRIINSSFGLAFTALRDAEPFAKNLGVSVYRYHLIVFGISAFFTGIAGAFYAHFFSMISPGILSLDTFLLIIVIVMVGGLGRFPGAMIGALVITFVNELLRATGPYRFIILGVIVIAIMMHMPGD</sequence>
<evidence type="ECO:0000256" key="1">
    <source>
        <dbReference type="ARBA" id="ARBA00004651"/>
    </source>
</evidence>
<keyword evidence="5 6" id="KW-0472">Membrane</keyword>
<keyword evidence="2" id="KW-1003">Cell membrane</keyword>
<comment type="subcellular location">
    <subcellularLocation>
        <location evidence="1">Cell membrane</location>
        <topology evidence="1">Multi-pass membrane protein</topology>
    </subcellularLocation>
</comment>
<protein>
    <recommendedName>
        <fullName evidence="8">Branched-chain amino acid ABC transporter permease</fullName>
    </recommendedName>
</protein>
<evidence type="ECO:0008006" key="8">
    <source>
        <dbReference type="Google" id="ProtNLM"/>
    </source>
</evidence>
<dbReference type="EMBL" id="BARS01013254">
    <property type="protein sequence ID" value="GAF94985.1"/>
    <property type="molecule type" value="Genomic_DNA"/>
</dbReference>
<evidence type="ECO:0000256" key="3">
    <source>
        <dbReference type="ARBA" id="ARBA00022692"/>
    </source>
</evidence>
<feature type="non-terminal residue" evidence="7">
    <location>
        <position position="1"/>
    </location>
</feature>
<evidence type="ECO:0000256" key="5">
    <source>
        <dbReference type="ARBA" id="ARBA00023136"/>
    </source>
</evidence>
<dbReference type="Pfam" id="PF02653">
    <property type="entry name" value="BPD_transp_2"/>
    <property type="match status" value="1"/>
</dbReference>
<feature type="transmembrane region" description="Helical" evidence="6">
    <location>
        <begin position="20"/>
        <end position="41"/>
    </location>
</feature>
<organism evidence="7">
    <name type="scientific">marine sediment metagenome</name>
    <dbReference type="NCBI Taxonomy" id="412755"/>
    <lineage>
        <taxon>unclassified sequences</taxon>
        <taxon>metagenomes</taxon>
        <taxon>ecological metagenomes</taxon>
    </lineage>
</organism>
<dbReference type="CDD" id="cd06581">
    <property type="entry name" value="TM_PBP1_LivM_like"/>
    <property type="match status" value="1"/>
</dbReference>
<dbReference type="GO" id="GO:0015658">
    <property type="term" value="F:branched-chain amino acid transmembrane transporter activity"/>
    <property type="evidence" value="ECO:0007669"/>
    <property type="project" value="InterPro"/>
</dbReference>
<keyword evidence="4 6" id="KW-1133">Transmembrane helix</keyword>
<keyword evidence="3 6" id="KW-0812">Transmembrane</keyword>
<dbReference type="InterPro" id="IPR001851">
    <property type="entry name" value="ABC_transp_permease"/>
</dbReference>
<dbReference type="PANTHER" id="PTHR30482">
    <property type="entry name" value="HIGH-AFFINITY BRANCHED-CHAIN AMINO ACID TRANSPORT SYSTEM PERMEASE"/>
    <property type="match status" value="1"/>
</dbReference>
<dbReference type="GO" id="GO:0005886">
    <property type="term" value="C:plasma membrane"/>
    <property type="evidence" value="ECO:0007669"/>
    <property type="project" value="UniProtKB-SubCell"/>
</dbReference>